<organism evidence="1 2">
    <name type="scientific">Pristionchus fissidentatus</name>
    <dbReference type="NCBI Taxonomy" id="1538716"/>
    <lineage>
        <taxon>Eukaryota</taxon>
        <taxon>Metazoa</taxon>
        <taxon>Ecdysozoa</taxon>
        <taxon>Nematoda</taxon>
        <taxon>Chromadorea</taxon>
        <taxon>Rhabditida</taxon>
        <taxon>Rhabditina</taxon>
        <taxon>Diplogasteromorpha</taxon>
        <taxon>Diplogasteroidea</taxon>
        <taxon>Neodiplogasteridae</taxon>
        <taxon>Pristionchus</taxon>
    </lineage>
</organism>
<reference evidence="1" key="1">
    <citation type="submission" date="2023-10" db="EMBL/GenBank/DDBJ databases">
        <title>Genome assembly of Pristionchus species.</title>
        <authorList>
            <person name="Yoshida K."/>
            <person name="Sommer R.J."/>
        </authorList>
    </citation>
    <scope>NUCLEOTIDE SEQUENCE</scope>
    <source>
        <strain evidence="1">RS5133</strain>
    </source>
</reference>
<dbReference type="AlphaFoldDB" id="A0AAV5WDI4"/>
<name>A0AAV5WDI4_9BILA</name>
<sequence length="118" mass="12719">MDMDEGILYTEKGGVTVVSDQSTTDSFQMDMGVGILFHSILGGSSLLRVRVYETSVHQSSLFSLHIQNNVTTNPPFHGSVQIEIYNGMPATMVIGDWVGSPSHSLTPSKVQSISADAM</sequence>
<feature type="non-terminal residue" evidence="1">
    <location>
        <position position="118"/>
    </location>
</feature>
<protein>
    <submittedName>
        <fullName evidence="1">Uncharacterized protein</fullName>
    </submittedName>
</protein>
<comment type="caution">
    <text evidence="1">The sequence shown here is derived from an EMBL/GenBank/DDBJ whole genome shotgun (WGS) entry which is preliminary data.</text>
</comment>
<dbReference type="EMBL" id="BTSY01000005">
    <property type="protein sequence ID" value="GMT29917.1"/>
    <property type="molecule type" value="Genomic_DNA"/>
</dbReference>
<proteinExistence type="predicted"/>
<evidence type="ECO:0000313" key="1">
    <source>
        <dbReference type="EMBL" id="GMT29917.1"/>
    </source>
</evidence>
<evidence type="ECO:0000313" key="2">
    <source>
        <dbReference type="Proteomes" id="UP001432322"/>
    </source>
</evidence>
<accession>A0AAV5WDI4</accession>
<dbReference type="Proteomes" id="UP001432322">
    <property type="component" value="Unassembled WGS sequence"/>
</dbReference>
<gene>
    <name evidence="1" type="ORF">PFISCL1PPCAC_21214</name>
</gene>
<keyword evidence="2" id="KW-1185">Reference proteome</keyword>